<dbReference type="Pfam" id="PF07247">
    <property type="entry name" value="AATase"/>
    <property type="match status" value="1"/>
</dbReference>
<dbReference type="EMBL" id="KV460226">
    <property type="protein sequence ID" value="OBT96728.1"/>
    <property type="molecule type" value="Genomic_DNA"/>
</dbReference>
<proteinExistence type="predicted"/>
<dbReference type="GeneID" id="28837499"/>
<evidence type="ECO:0000313" key="2">
    <source>
        <dbReference type="Proteomes" id="UP000091956"/>
    </source>
</evidence>
<dbReference type="GO" id="GO:0008080">
    <property type="term" value="F:N-acetyltransferase activity"/>
    <property type="evidence" value="ECO:0007669"/>
    <property type="project" value="TreeGrafter"/>
</dbReference>
<dbReference type="SUPFAM" id="SSF52777">
    <property type="entry name" value="CoA-dependent acyltransferases"/>
    <property type="match status" value="1"/>
</dbReference>
<dbReference type="STRING" id="342668.A0A1B8GLQ8"/>
<evidence type="ECO:0008006" key="3">
    <source>
        <dbReference type="Google" id="ProtNLM"/>
    </source>
</evidence>
<keyword evidence="2" id="KW-1185">Reference proteome</keyword>
<accession>A0A1B8GLQ8</accession>
<dbReference type="PANTHER" id="PTHR28037">
    <property type="entry name" value="ALCOHOL O-ACETYLTRANSFERASE 1-RELATED"/>
    <property type="match status" value="1"/>
</dbReference>
<dbReference type="RefSeq" id="XP_018130461.1">
    <property type="nucleotide sequence ID" value="XM_018273590.2"/>
</dbReference>
<reference evidence="2" key="2">
    <citation type="journal article" date="2018" name="Nat. Commun.">
        <title>Extreme sensitivity to ultraviolet light in the fungal pathogen causing white-nose syndrome of bats.</title>
        <authorList>
            <person name="Palmer J.M."/>
            <person name="Drees K.P."/>
            <person name="Foster J.T."/>
            <person name="Lindner D.L."/>
        </authorList>
    </citation>
    <scope>NUCLEOTIDE SEQUENCE [LARGE SCALE GENOMIC DNA]</scope>
    <source>
        <strain evidence="2">UAMH 10579</strain>
    </source>
</reference>
<gene>
    <name evidence="1" type="ORF">VE01_04113</name>
</gene>
<protein>
    <recommendedName>
        <fullName evidence="3">Alcohol acetyltransferase</fullName>
    </recommendedName>
</protein>
<name>A0A1B8GLQ8_9PEZI</name>
<evidence type="ECO:0000313" key="1">
    <source>
        <dbReference type="EMBL" id="OBT96728.1"/>
    </source>
</evidence>
<dbReference type="InterPro" id="IPR052058">
    <property type="entry name" value="Alcohol_O-acetyltransferase"/>
</dbReference>
<dbReference type="AlphaFoldDB" id="A0A1B8GLQ8"/>
<dbReference type="InterPro" id="IPR010828">
    <property type="entry name" value="Atf2/Sli1-like"/>
</dbReference>
<dbReference type="OrthoDB" id="2150604at2759"/>
<sequence>MAENQVEKPIRAPGIIERYYIARSHLGYYNNVGVTSTYTIPPALLSSAFLAADCSAAVANLTYQVLAQLIAQHPSLGISVLGASTLTPSWNRLESIDLPSLVTFTEPNASVEEYLIKLFNTPILGDDGTSPLWRALVIPSPPVAADATLKSPAPFHLTIGFFYHHAIGDGLSGAAVQTCIQRTLLAALREPSSSPPTTVQPSSADLPPAFETAVPLTITTGGFLRALYQTVFPNRDVWSGALITKSQPVVTKLRQFSLSAAQAAALAARCKRHETSVTALLMVVAAEVVAGKTKGAKGIDASVAISLRKFADGVGAEDMGTYISAMSCLFFRSNAKGKGRLGDGVEWEEAKRVKGLLAKGAGGTKNQFSAFLKVIPNMMKFLEGKPGQSREKSFEISNLGVVDFGSEKVDGGEESVRCESVVFGQSANVIGAAYSFSVATVKGGELNVLLSWQKGVVEERIANAVMVELERWLTAEASKHGATNGP</sequence>
<organism evidence="1 2">
    <name type="scientific">Pseudogymnoascus verrucosus</name>
    <dbReference type="NCBI Taxonomy" id="342668"/>
    <lineage>
        <taxon>Eukaryota</taxon>
        <taxon>Fungi</taxon>
        <taxon>Dikarya</taxon>
        <taxon>Ascomycota</taxon>
        <taxon>Pezizomycotina</taxon>
        <taxon>Leotiomycetes</taxon>
        <taxon>Thelebolales</taxon>
        <taxon>Thelebolaceae</taxon>
        <taxon>Pseudogymnoascus</taxon>
    </lineage>
</organism>
<dbReference type="Proteomes" id="UP000091956">
    <property type="component" value="Unassembled WGS sequence"/>
</dbReference>
<reference evidence="1 2" key="1">
    <citation type="submission" date="2016-03" db="EMBL/GenBank/DDBJ databases">
        <title>Comparative genomics of Pseudogymnoascus destructans, the fungus causing white-nose syndrome of bats.</title>
        <authorList>
            <person name="Palmer J.M."/>
            <person name="Drees K.P."/>
            <person name="Foster J.T."/>
            <person name="Lindner D.L."/>
        </authorList>
    </citation>
    <scope>NUCLEOTIDE SEQUENCE [LARGE SCALE GENOMIC DNA]</scope>
    <source>
        <strain evidence="1 2">UAMH 10579</strain>
    </source>
</reference>
<dbReference type="PANTHER" id="PTHR28037:SF1">
    <property type="entry name" value="ALCOHOL O-ACETYLTRANSFERASE 1-RELATED"/>
    <property type="match status" value="1"/>
</dbReference>